<evidence type="ECO:0000256" key="1">
    <source>
        <dbReference type="SAM" id="MobiDB-lite"/>
    </source>
</evidence>
<name>A0A9Q8WMC7_9PEZI</name>
<dbReference type="EMBL" id="CP019479">
    <property type="protein sequence ID" value="UQC87950.1"/>
    <property type="molecule type" value="Genomic_DNA"/>
</dbReference>
<organism evidence="2 3">
    <name type="scientific">Colletotrichum lupini</name>
    <dbReference type="NCBI Taxonomy" id="145971"/>
    <lineage>
        <taxon>Eukaryota</taxon>
        <taxon>Fungi</taxon>
        <taxon>Dikarya</taxon>
        <taxon>Ascomycota</taxon>
        <taxon>Pezizomycotina</taxon>
        <taxon>Sordariomycetes</taxon>
        <taxon>Hypocreomycetidae</taxon>
        <taxon>Glomerellales</taxon>
        <taxon>Glomerellaceae</taxon>
        <taxon>Colletotrichum</taxon>
        <taxon>Colletotrichum acutatum species complex</taxon>
    </lineage>
</organism>
<evidence type="ECO:0000313" key="2">
    <source>
        <dbReference type="EMBL" id="UQC87950.1"/>
    </source>
</evidence>
<keyword evidence="3" id="KW-1185">Reference proteome</keyword>
<dbReference type="RefSeq" id="XP_049149556.1">
    <property type="nucleotide sequence ID" value="XM_049292410.1"/>
</dbReference>
<proteinExistence type="predicted"/>
<evidence type="ECO:0000313" key="3">
    <source>
        <dbReference type="Proteomes" id="UP000830671"/>
    </source>
</evidence>
<sequence length="116" mass="13036">MAPPDSAIAGAEHPPDPDEQQIQNPLSRIFWFPNVARGHQTSNFQLKPRKHTEQQYGFDIEWLLSALSRQVNGSPGPPIRAKVSRFRPPIASEGSPCFKHMFDISQPHGLRFPIAL</sequence>
<feature type="region of interest" description="Disordered" evidence="1">
    <location>
        <begin position="1"/>
        <end position="24"/>
    </location>
</feature>
<dbReference type="AlphaFoldDB" id="A0A9Q8WMC7"/>
<reference evidence="2" key="1">
    <citation type="journal article" date="2021" name="Mol. Plant Microbe Interact.">
        <title>Complete Genome Sequence of the Plant-Pathogenic Fungus Colletotrichum lupini.</title>
        <authorList>
            <person name="Baroncelli R."/>
            <person name="Pensec F."/>
            <person name="Da Lio D."/>
            <person name="Boufleur T."/>
            <person name="Vicente I."/>
            <person name="Sarrocco S."/>
            <person name="Picot A."/>
            <person name="Baraldi E."/>
            <person name="Sukno S."/>
            <person name="Thon M."/>
            <person name="Le Floch G."/>
        </authorList>
    </citation>
    <scope>NUCLEOTIDE SEQUENCE</scope>
    <source>
        <strain evidence="2">IMI 504893</strain>
    </source>
</reference>
<protein>
    <submittedName>
        <fullName evidence="2">Uncharacterized protein</fullName>
    </submittedName>
</protein>
<dbReference type="Proteomes" id="UP000830671">
    <property type="component" value="Chromosome 7"/>
</dbReference>
<gene>
    <name evidence="2" type="ORF">CLUP02_13471</name>
</gene>
<dbReference type="GeneID" id="73347420"/>
<accession>A0A9Q8WMC7</accession>
<dbReference type="KEGG" id="clup:CLUP02_13471"/>